<organism evidence="7 8">
    <name type="scientific">Camellia sinensis var. sinensis</name>
    <name type="common">China tea</name>
    <dbReference type="NCBI Taxonomy" id="542762"/>
    <lineage>
        <taxon>Eukaryota</taxon>
        <taxon>Viridiplantae</taxon>
        <taxon>Streptophyta</taxon>
        <taxon>Embryophyta</taxon>
        <taxon>Tracheophyta</taxon>
        <taxon>Spermatophyta</taxon>
        <taxon>Magnoliopsida</taxon>
        <taxon>eudicotyledons</taxon>
        <taxon>Gunneridae</taxon>
        <taxon>Pentapetalae</taxon>
        <taxon>asterids</taxon>
        <taxon>Ericales</taxon>
        <taxon>Theaceae</taxon>
        <taxon>Camellia</taxon>
    </lineage>
</organism>
<evidence type="ECO:0000256" key="4">
    <source>
        <dbReference type="ARBA" id="ARBA00023180"/>
    </source>
</evidence>
<dbReference type="InterPro" id="IPR007657">
    <property type="entry name" value="Glycosyltransferase_61"/>
</dbReference>
<protein>
    <recommendedName>
        <fullName evidence="6">Glycosyltransferase 61 catalytic domain-containing protein</fullName>
    </recommendedName>
</protein>
<dbReference type="GO" id="GO:0016763">
    <property type="term" value="F:pentosyltransferase activity"/>
    <property type="evidence" value="ECO:0007669"/>
    <property type="project" value="UniProtKB-ARBA"/>
</dbReference>
<feature type="transmembrane region" description="Helical" evidence="5">
    <location>
        <begin position="15"/>
        <end position="34"/>
    </location>
</feature>
<dbReference type="PANTHER" id="PTHR20961">
    <property type="entry name" value="GLYCOSYLTRANSFERASE"/>
    <property type="match status" value="1"/>
</dbReference>
<keyword evidence="5" id="KW-0812">Transmembrane</keyword>
<dbReference type="Pfam" id="PF04577">
    <property type="entry name" value="Glyco_transf_61"/>
    <property type="match status" value="1"/>
</dbReference>
<dbReference type="PANTHER" id="PTHR20961:SF86">
    <property type="entry name" value="GLYCOSYLTRANSFERASE FAMILY 61 PROTEIN"/>
    <property type="match status" value="1"/>
</dbReference>
<feature type="domain" description="Glycosyltransferase 61 catalytic" evidence="6">
    <location>
        <begin position="157"/>
        <end position="350"/>
    </location>
</feature>
<accession>A0A4S4DIN3</accession>
<evidence type="ECO:0000256" key="5">
    <source>
        <dbReference type="SAM" id="Phobius"/>
    </source>
</evidence>
<evidence type="ECO:0000259" key="6">
    <source>
        <dbReference type="Pfam" id="PF04577"/>
    </source>
</evidence>
<evidence type="ECO:0000256" key="2">
    <source>
        <dbReference type="ARBA" id="ARBA00022676"/>
    </source>
</evidence>
<keyword evidence="3" id="KW-0808">Transferase</keyword>
<sequence>MPEAPHLRVSKKSKVSATVAVCSALVVFLYLFAITNTLSRITTSSTRIQEQKWSWESPESTRAISCDRTHFEYDMCYLKHPTIMDPTSAIFFTEDPTNSTPQLMEKIRPFPRNFKHTPINVVRQLTLTTAPPNVSCAVTHTSPALVFNAGGDWTTNYYHSFNEIFIPLFITVDTFFPDHDFVIGIFNCSHGWVHHYNDILSTYTRHQIIDFNQETATHCFPSAIVGLISHGASTVDPTLQRRPHPKSLLDFRAFLTAKYSQSHHAPPPPWTSKGKPRLVFLNRNGTRGILNVDNIRRAAEDTGFEVFIFEPSRESSMHEAFRVIDSSHAMIAVHGAGLTNMVFQRPGSVLMQMVPAECYWLASLCYGKMAVRFGLEYIVYNIDQDETVSEWDKTRGVVPLENWINNKEGLQFKLDLVKVKRHLKRVYERAKKFMHKESLSSSYKIKLSWGQK</sequence>
<proteinExistence type="predicted"/>
<keyword evidence="8" id="KW-1185">Reference proteome</keyword>
<evidence type="ECO:0000256" key="1">
    <source>
        <dbReference type="ARBA" id="ARBA00004323"/>
    </source>
</evidence>
<evidence type="ECO:0000256" key="3">
    <source>
        <dbReference type="ARBA" id="ARBA00022679"/>
    </source>
</evidence>
<keyword evidence="4" id="KW-0325">Glycoprotein</keyword>
<evidence type="ECO:0000313" key="8">
    <source>
        <dbReference type="Proteomes" id="UP000306102"/>
    </source>
</evidence>
<comment type="caution">
    <text evidence="7">The sequence shown here is derived from an EMBL/GenBank/DDBJ whole genome shotgun (WGS) entry which is preliminary data.</text>
</comment>
<keyword evidence="5" id="KW-1133">Transmembrane helix</keyword>
<evidence type="ECO:0000313" key="7">
    <source>
        <dbReference type="EMBL" id="THG02693.1"/>
    </source>
</evidence>
<dbReference type="Proteomes" id="UP000306102">
    <property type="component" value="Unassembled WGS sequence"/>
</dbReference>
<name>A0A4S4DIN3_CAMSN</name>
<dbReference type="AlphaFoldDB" id="A0A4S4DIN3"/>
<gene>
    <name evidence="7" type="ORF">TEA_003052</name>
</gene>
<keyword evidence="5" id="KW-0472">Membrane</keyword>
<keyword evidence="2" id="KW-0328">Glycosyltransferase</keyword>
<comment type="subcellular location">
    <subcellularLocation>
        <location evidence="1">Golgi apparatus membrane</location>
        <topology evidence="1">Single-pass type II membrane protein</topology>
    </subcellularLocation>
</comment>
<dbReference type="EMBL" id="SDRB02011125">
    <property type="protein sequence ID" value="THG02693.1"/>
    <property type="molecule type" value="Genomic_DNA"/>
</dbReference>
<reference evidence="7 8" key="1">
    <citation type="journal article" date="2018" name="Proc. Natl. Acad. Sci. U.S.A.">
        <title>Draft genome sequence of Camellia sinensis var. sinensis provides insights into the evolution of the tea genome and tea quality.</title>
        <authorList>
            <person name="Wei C."/>
            <person name="Yang H."/>
            <person name="Wang S."/>
            <person name="Zhao J."/>
            <person name="Liu C."/>
            <person name="Gao L."/>
            <person name="Xia E."/>
            <person name="Lu Y."/>
            <person name="Tai Y."/>
            <person name="She G."/>
            <person name="Sun J."/>
            <person name="Cao H."/>
            <person name="Tong W."/>
            <person name="Gao Q."/>
            <person name="Li Y."/>
            <person name="Deng W."/>
            <person name="Jiang X."/>
            <person name="Wang W."/>
            <person name="Chen Q."/>
            <person name="Zhang S."/>
            <person name="Li H."/>
            <person name="Wu J."/>
            <person name="Wang P."/>
            <person name="Li P."/>
            <person name="Shi C."/>
            <person name="Zheng F."/>
            <person name="Jian J."/>
            <person name="Huang B."/>
            <person name="Shan D."/>
            <person name="Shi M."/>
            <person name="Fang C."/>
            <person name="Yue Y."/>
            <person name="Li F."/>
            <person name="Li D."/>
            <person name="Wei S."/>
            <person name="Han B."/>
            <person name="Jiang C."/>
            <person name="Yin Y."/>
            <person name="Xia T."/>
            <person name="Zhang Z."/>
            <person name="Bennetzen J.L."/>
            <person name="Zhao S."/>
            <person name="Wan X."/>
        </authorList>
    </citation>
    <scope>NUCLEOTIDE SEQUENCE [LARGE SCALE GENOMIC DNA]</scope>
    <source>
        <strain evidence="8">cv. Shuchazao</strain>
        <tissue evidence="7">Leaf</tissue>
    </source>
</reference>
<dbReference type="InterPro" id="IPR049625">
    <property type="entry name" value="Glyco_transf_61_cat"/>
</dbReference>
<dbReference type="STRING" id="542762.A0A4S4DIN3"/>
<dbReference type="GO" id="GO:0000139">
    <property type="term" value="C:Golgi membrane"/>
    <property type="evidence" value="ECO:0007669"/>
    <property type="project" value="UniProtKB-SubCell"/>
</dbReference>